<dbReference type="InterPro" id="IPR036291">
    <property type="entry name" value="NAD(P)-bd_dom_sf"/>
</dbReference>
<accession>A0A060SC45</accession>
<evidence type="ECO:0000313" key="5">
    <source>
        <dbReference type="Proteomes" id="UP000029665"/>
    </source>
</evidence>
<dbReference type="EMBL" id="CCBP010000056">
    <property type="protein sequence ID" value="CDO69829.1"/>
    <property type="molecule type" value="Genomic_DNA"/>
</dbReference>
<dbReference type="CDD" id="cd05374">
    <property type="entry name" value="17beta-HSD-like_SDR_c"/>
    <property type="match status" value="1"/>
</dbReference>
<evidence type="ECO:0008006" key="6">
    <source>
        <dbReference type="Google" id="ProtNLM"/>
    </source>
</evidence>
<dbReference type="PRINTS" id="PR00080">
    <property type="entry name" value="SDRFAMILY"/>
</dbReference>
<dbReference type="GO" id="GO:0016491">
    <property type="term" value="F:oxidoreductase activity"/>
    <property type="evidence" value="ECO:0007669"/>
    <property type="project" value="UniProtKB-KW"/>
</dbReference>
<evidence type="ECO:0000313" key="4">
    <source>
        <dbReference type="EMBL" id="CDO69829.1"/>
    </source>
</evidence>
<sequence length="281" mass="31051">MTAASSSARKIVLVTGCSAGGIGFALGEEYAARGCKVYATARRLESMEGFKHPVEKLKLDVTDDENVREVVKTIVEREGKIDVLVNNAGVLCTGPVIDLSMEEIERAYDANVFSVIRMCKAVIPHMAARKSGTIVNISSLQAQIPTPWAGIYASTKAALQSLSETLYMECIPLNISVVVAVTGAVRSNITNNRLQAFAGLPEGSLYARYLPNILERTGLSQGPRSMPTAEYARRVVEQSLREKPPRELLLGGMTLLHRFMMWLPRTLVLHLLWRRFSRRYP</sequence>
<comment type="similarity">
    <text evidence="1 3">Belongs to the short-chain dehydrogenases/reductases (SDR) family.</text>
</comment>
<dbReference type="PRINTS" id="PR00081">
    <property type="entry name" value="GDHRDH"/>
</dbReference>
<gene>
    <name evidence="4" type="ORF">BN946_scf184803.g27</name>
</gene>
<dbReference type="PANTHER" id="PTHR44169">
    <property type="entry name" value="NADPH-DEPENDENT 1-ACYLDIHYDROXYACETONE PHOSPHATE REDUCTASE"/>
    <property type="match status" value="1"/>
</dbReference>
<dbReference type="STRING" id="5643.A0A060SC45"/>
<evidence type="ECO:0000256" key="2">
    <source>
        <dbReference type="ARBA" id="ARBA00023002"/>
    </source>
</evidence>
<name>A0A060SC45_PYCCI</name>
<dbReference type="Pfam" id="PF00106">
    <property type="entry name" value="adh_short"/>
    <property type="match status" value="1"/>
</dbReference>
<comment type="caution">
    <text evidence="4">The sequence shown here is derived from an EMBL/GenBank/DDBJ whole genome shotgun (WGS) entry which is preliminary data.</text>
</comment>
<dbReference type="PANTHER" id="PTHR44169:SF6">
    <property type="entry name" value="NADPH-DEPENDENT 1-ACYLDIHYDROXYACETONE PHOSPHATE REDUCTASE"/>
    <property type="match status" value="1"/>
</dbReference>
<reference evidence="4" key="1">
    <citation type="submission" date="2014-01" db="EMBL/GenBank/DDBJ databases">
        <title>The genome of the white-rot fungus Pycnoporus cinnabarinus: a basidiomycete model with a versatile arsenal for lignocellulosic biomass breakdown.</title>
        <authorList>
            <person name="Levasseur A."/>
            <person name="Lomascolo A."/>
            <person name="Ruiz-Duenas F.J."/>
            <person name="Uzan E."/>
            <person name="Piumi F."/>
            <person name="Kues U."/>
            <person name="Ram A.F.J."/>
            <person name="Murat C."/>
            <person name="Haon M."/>
            <person name="Benoit I."/>
            <person name="Arfi Y."/>
            <person name="Chevret D."/>
            <person name="Drula E."/>
            <person name="Kwon M.J."/>
            <person name="Gouret P."/>
            <person name="Lesage-Meessen L."/>
            <person name="Lombard V."/>
            <person name="Mariette J."/>
            <person name="Noirot C."/>
            <person name="Park J."/>
            <person name="Patyshakuliyeva A."/>
            <person name="Wieneger R.A.B."/>
            <person name="Wosten H.A.B."/>
            <person name="Martin F."/>
            <person name="Coutinho P.M."/>
            <person name="de Vries R."/>
            <person name="Martinez A.T."/>
            <person name="Klopp C."/>
            <person name="Pontarotti P."/>
            <person name="Henrissat B."/>
            <person name="Record E."/>
        </authorList>
    </citation>
    <scope>NUCLEOTIDE SEQUENCE [LARGE SCALE GENOMIC DNA]</scope>
    <source>
        <strain evidence="4">BRFM137</strain>
    </source>
</reference>
<protein>
    <recommendedName>
        <fullName evidence="6">Oxidoreductase</fullName>
    </recommendedName>
</protein>
<dbReference type="Proteomes" id="UP000029665">
    <property type="component" value="Unassembled WGS sequence"/>
</dbReference>
<dbReference type="HOGENOM" id="CLU_010194_2_9_1"/>
<dbReference type="GO" id="GO:0005783">
    <property type="term" value="C:endoplasmic reticulum"/>
    <property type="evidence" value="ECO:0007669"/>
    <property type="project" value="TreeGrafter"/>
</dbReference>
<dbReference type="InterPro" id="IPR002347">
    <property type="entry name" value="SDR_fam"/>
</dbReference>
<dbReference type="OrthoDB" id="2102561at2759"/>
<dbReference type="Gene3D" id="3.40.50.720">
    <property type="entry name" value="NAD(P)-binding Rossmann-like Domain"/>
    <property type="match status" value="1"/>
</dbReference>
<dbReference type="AlphaFoldDB" id="A0A060SC45"/>
<keyword evidence="5" id="KW-1185">Reference proteome</keyword>
<organism evidence="4 5">
    <name type="scientific">Pycnoporus cinnabarinus</name>
    <name type="common">Cinnabar-red polypore</name>
    <name type="synonym">Trametes cinnabarina</name>
    <dbReference type="NCBI Taxonomy" id="5643"/>
    <lineage>
        <taxon>Eukaryota</taxon>
        <taxon>Fungi</taxon>
        <taxon>Dikarya</taxon>
        <taxon>Basidiomycota</taxon>
        <taxon>Agaricomycotina</taxon>
        <taxon>Agaricomycetes</taxon>
        <taxon>Polyporales</taxon>
        <taxon>Polyporaceae</taxon>
        <taxon>Trametes</taxon>
    </lineage>
</organism>
<dbReference type="SUPFAM" id="SSF51735">
    <property type="entry name" value="NAD(P)-binding Rossmann-fold domains"/>
    <property type="match status" value="1"/>
</dbReference>
<dbReference type="OMA" id="VFSIIRM"/>
<evidence type="ECO:0000256" key="1">
    <source>
        <dbReference type="ARBA" id="ARBA00006484"/>
    </source>
</evidence>
<evidence type="ECO:0000256" key="3">
    <source>
        <dbReference type="RuleBase" id="RU000363"/>
    </source>
</evidence>
<proteinExistence type="inferred from homology"/>
<dbReference type="FunFam" id="3.40.50.720:FF:000261">
    <property type="entry name" value="NADPH-dependent 1-acyldihydroxyacetone phosphate reductase"/>
    <property type="match status" value="1"/>
</dbReference>
<keyword evidence="2" id="KW-0560">Oxidoreductase</keyword>